<dbReference type="STRING" id="1531966.A0A0A1TFM5"/>
<dbReference type="Pfam" id="PF04082">
    <property type="entry name" value="Fungal_trans"/>
    <property type="match status" value="1"/>
</dbReference>
<feature type="region of interest" description="Disordered" evidence="8">
    <location>
        <begin position="619"/>
        <end position="643"/>
    </location>
</feature>
<evidence type="ECO:0000256" key="2">
    <source>
        <dbReference type="ARBA" id="ARBA00022723"/>
    </source>
</evidence>
<dbReference type="InterPro" id="IPR052202">
    <property type="entry name" value="Yeast_MetPath_Reg"/>
</dbReference>
<evidence type="ECO:0000256" key="1">
    <source>
        <dbReference type="ARBA" id="ARBA00004123"/>
    </source>
</evidence>
<keyword evidence="6" id="KW-0804">Transcription</keyword>
<sequence>MDINTSKSPQVVSDDGIKDHTNLSDRLSRRAKKARPRISAACVRCQRRKIRCDNHLPSCSGCQRAGVQCIDGGTARDIPRNYVSDLQKRVAWLESIIQERLPDVDLNDGPDHTPRNQHRDSGVAQQDAAKTCTEQITEQLGLISVSAGSDLRYFGPSSGLFFTKFVLTGLSQAAGVEASKLPETGSQPYDDVSFINGLIAPQPQQLPADLRHAQFLSQAYFDSVHLQHPFLHQPTYMESLKKLYTDTTADAGEEFHVFAVLAIGATVLARRYRRHFSAEGFFASAMQRLETVFKVTSVAGIQSILLMEMYAMRNSSSGLNIWSLHQHSIATLIEIGIHRDIPITSGFTALELEMRTRVFWSVYSMDRLISTTMGRPLALMDEQCDLRLPKDVNDEALTTTDSGLPTPPSTEPTSMSTAIHLFKLAKFVSEVKCSAYCVDREFPPYMSPAINDKRAWQRSILERLGQWRNAIPQYPPSDSRQYLAQLCEIRYHELRMLILRPSPLFPQPTKAAIRDCFASAIDCSKLYTKLNREKQLEYGWQSVHSLFLGTITMFYCVWTPNSVADDTDFNFDCLNDALKSASDILSATGEYWPDANRSRDILDGIFKATWRYFSRRQTGVSPPLNAPQLPSAKSGVDYSDHKSSVPGDQFDNMTSGDVDFPLYAAEVWDSFMNTDWLSYFSHMEGTQMEQM</sequence>
<dbReference type="SUPFAM" id="SSF57701">
    <property type="entry name" value="Zn2/Cys6 DNA-binding domain"/>
    <property type="match status" value="1"/>
</dbReference>
<dbReference type="InterPro" id="IPR007219">
    <property type="entry name" value="XnlR_reg_dom"/>
</dbReference>
<keyword evidence="3" id="KW-0862">Zinc</keyword>
<feature type="region of interest" description="Disordered" evidence="8">
    <location>
        <begin position="103"/>
        <end position="128"/>
    </location>
</feature>
<evidence type="ECO:0000256" key="6">
    <source>
        <dbReference type="ARBA" id="ARBA00023163"/>
    </source>
</evidence>
<dbReference type="SMART" id="SM00066">
    <property type="entry name" value="GAL4"/>
    <property type="match status" value="1"/>
</dbReference>
<keyword evidence="2" id="KW-0479">Metal-binding</keyword>
<proteinExistence type="predicted"/>
<dbReference type="GO" id="GO:0045944">
    <property type="term" value="P:positive regulation of transcription by RNA polymerase II"/>
    <property type="evidence" value="ECO:0007669"/>
    <property type="project" value="TreeGrafter"/>
</dbReference>
<dbReference type="CDD" id="cd00067">
    <property type="entry name" value="GAL4"/>
    <property type="match status" value="1"/>
</dbReference>
<keyword evidence="7" id="KW-0539">Nucleus</keyword>
<dbReference type="GO" id="GO:0006351">
    <property type="term" value="P:DNA-templated transcription"/>
    <property type="evidence" value="ECO:0007669"/>
    <property type="project" value="InterPro"/>
</dbReference>
<evidence type="ECO:0000256" key="8">
    <source>
        <dbReference type="SAM" id="MobiDB-lite"/>
    </source>
</evidence>
<evidence type="ECO:0000256" key="3">
    <source>
        <dbReference type="ARBA" id="ARBA00022833"/>
    </source>
</evidence>
<feature type="region of interest" description="Disordered" evidence="8">
    <location>
        <begin position="1"/>
        <end position="21"/>
    </location>
</feature>
<protein>
    <recommendedName>
        <fullName evidence="9">Zn(2)-C6 fungal-type domain-containing protein</fullName>
    </recommendedName>
</protein>
<gene>
    <name evidence="10" type="ORF">VHEMI04151</name>
</gene>
<name>A0A0A1TFM5_9HYPO</name>
<dbReference type="AlphaFoldDB" id="A0A0A1TFM5"/>
<dbReference type="GO" id="GO:0008270">
    <property type="term" value="F:zinc ion binding"/>
    <property type="evidence" value="ECO:0007669"/>
    <property type="project" value="InterPro"/>
</dbReference>
<dbReference type="PANTHER" id="PTHR47782:SF1">
    <property type="entry name" value="PYRIMIDINE PATHWAY REGULATORY PROTEIN 1"/>
    <property type="match status" value="1"/>
</dbReference>
<dbReference type="GO" id="GO:0005634">
    <property type="term" value="C:nucleus"/>
    <property type="evidence" value="ECO:0007669"/>
    <property type="project" value="UniProtKB-SubCell"/>
</dbReference>
<feature type="compositionally biased region" description="Basic and acidic residues" evidence="8">
    <location>
        <begin position="109"/>
        <end position="121"/>
    </location>
</feature>
<evidence type="ECO:0000313" key="11">
    <source>
        <dbReference type="Proteomes" id="UP000039046"/>
    </source>
</evidence>
<dbReference type="PROSITE" id="PS50048">
    <property type="entry name" value="ZN2_CY6_FUNGAL_2"/>
    <property type="match status" value="1"/>
</dbReference>
<dbReference type="InterPro" id="IPR001138">
    <property type="entry name" value="Zn2Cys6_DnaBD"/>
</dbReference>
<dbReference type="PANTHER" id="PTHR47782">
    <property type="entry name" value="ZN(II)2CYS6 TRANSCRIPTION FACTOR (EUROFUNG)-RELATED"/>
    <property type="match status" value="1"/>
</dbReference>
<evidence type="ECO:0000256" key="7">
    <source>
        <dbReference type="ARBA" id="ARBA00023242"/>
    </source>
</evidence>
<reference evidence="10 11" key="1">
    <citation type="journal article" date="2015" name="Genome Announc.">
        <title>Draft Genome Sequence and Gene Annotation of the Entomopathogenic Fungus Verticillium hemipterigenum.</title>
        <authorList>
            <person name="Horn F."/>
            <person name="Habel A."/>
            <person name="Scharf D.H."/>
            <person name="Dworschak J."/>
            <person name="Brakhage A.A."/>
            <person name="Guthke R."/>
            <person name="Hertweck C."/>
            <person name="Linde J."/>
        </authorList>
    </citation>
    <scope>NUCLEOTIDE SEQUENCE [LARGE SCALE GENOMIC DNA]</scope>
</reference>
<evidence type="ECO:0000256" key="4">
    <source>
        <dbReference type="ARBA" id="ARBA00023015"/>
    </source>
</evidence>
<dbReference type="Pfam" id="PF00172">
    <property type="entry name" value="Zn_clus"/>
    <property type="match status" value="1"/>
</dbReference>
<keyword evidence="4" id="KW-0805">Transcription regulation</keyword>
<evidence type="ECO:0000313" key="10">
    <source>
        <dbReference type="EMBL" id="CEJ86597.1"/>
    </source>
</evidence>
<dbReference type="Proteomes" id="UP000039046">
    <property type="component" value="Unassembled WGS sequence"/>
</dbReference>
<dbReference type="CDD" id="cd12148">
    <property type="entry name" value="fungal_TF_MHR"/>
    <property type="match status" value="1"/>
</dbReference>
<keyword evidence="11" id="KW-1185">Reference proteome</keyword>
<accession>A0A0A1TFM5</accession>
<comment type="subcellular location">
    <subcellularLocation>
        <location evidence="1">Nucleus</location>
    </subcellularLocation>
</comment>
<dbReference type="HOGENOM" id="CLU_012331_2_1_1"/>
<feature type="compositionally biased region" description="Polar residues" evidence="8">
    <location>
        <begin position="1"/>
        <end position="11"/>
    </location>
</feature>
<dbReference type="SMART" id="SM00906">
    <property type="entry name" value="Fungal_trans"/>
    <property type="match status" value="1"/>
</dbReference>
<organism evidence="10 11">
    <name type="scientific">[Torrubiella] hemipterigena</name>
    <dbReference type="NCBI Taxonomy" id="1531966"/>
    <lineage>
        <taxon>Eukaryota</taxon>
        <taxon>Fungi</taxon>
        <taxon>Dikarya</taxon>
        <taxon>Ascomycota</taxon>
        <taxon>Pezizomycotina</taxon>
        <taxon>Sordariomycetes</taxon>
        <taxon>Hypocreomycetidae</taxon>
        <taxon>Hypocreales</taxon>
        <taxon>Clavicipitaceae</taxon>
        <taxon>Clavicipitaceae incertae sedis</taxon>
        <taxon>'Torrubiella' clade</taxon>
    </lineage>
</organism>
<dbReference type="CDD" id="cd14653">
    <property type="entry name" value="ZIP_Gal4p-like"/>
    <property type="match status" value="1"/>
</dbReference>
<dbReference type="GO" id="GO:0043565">
    <property type="term" value="F:sequence-specific DNA binding"/>
    <property type="evidence" value="ECO:0007669"/>
    <property type="project" value="TreeGrafter"/>
</dbReference>
<evidence type="ECO:0000256" key="5">
    <source>
        <dbReference type="ARBA" id="ARBA00023125"/>
    </source>
</evidence>
<keyword evidence="5" id="KW-0238">DNA-binding</keyword>
<dbReference type="InterPro" id="IPR036864">
    <property type="entry name" value="Zn2-C6_fun-type_DNA-bd_sf"/>
</dbReference>
<dbReference type="Gene3D" id="4.10.240.10">
    <property type="entry name" value="Zn(2)-C6 fungal-type DNA-binding domain"/>
    <property type="match status" value="1"/>
</dbReference>
<dbReference type="GO" id="GO:0000981">
    <property type="term" value="F:DNA-binding transcription factor activity, RNA polymerase II-specific"/>
    <property type="evidence" value="ECO:0007669"/>
    <property type="project" value="InterPro"/>
</dbReference>
<evidence type="ECO:0000259" key="9">
    <source>
        <dbReference type="PROSITE" id="PS50048"/>
    </source>
</evidence>
<dbReference type="EMBL" id="CDHN01000002">
    <property type="protein sequence ID" value="CEJ86597.1"/>
    <property type="molecule type" value="Genomic_DNA"/>
</dbReference>
<dbReference type="OrthoDB" id="189997at2759"/>
<feature type="domain" description="Zn(2)-C6 fungal-type" evidence="9">
    <location>
        <begin position="41"/>
        <end position="69"/>
    </location>
</feature>